<reference evidence="8" key="1">
    <citation type="submission" date="2018-02" db="EMBL/GenBank/DDBJ databases">
        <authorList>
            <person name="Kim S.-K."/>
            <person name="Jung H.-I."/>
            <person name="Lee S.-W."/>
        </authorList>
    </citation>
    <scope>NUCLEOTIDE SEQUENCE</scope>
    <source>
        <strain evidence="8">SK3146</strain>
    </source>
</reference>
<evidence type="ECO:0000256" key="2">
    <source>
        <dbReference type="ARBA" id="ARBA00005182"/>
    </source>
</evidence>
<evidence type="ECO:0000256" key="3">
    <source>
        <dbReference type="ARBA" id="ARBA00022679"/>
    </source>
</evidence>
<keyword evidence="9" id="KW-1185">Reference proteome</keyword>
<keyword evidence="6" id="KW-0016">Alginate biosynthesis</keyword>
<keyword evidence="4" id="KW-0732">Signal</keyword>
<dbReference type="EMBL" id="CP027059">
    <property type="protein sequence ID" value="UQZ84699.1"/>
    <property type="molecule type" value="Genomic_DNA"/>
</dbReference>
<proteinExistence type="predicted"/>
<name>A0ABY4RQE5_9BACL</name>
<comment type="subcellular location">
    <subcellularLocation>
        <location evidence="1">Periplasm</location>
    </subcellularLocation>
</comment>
<dbReference type="RefSeq" id="WP_349655154.1">
    <property type="nucleotide sequence ID" value="NZ_CP027059.1"/>
</dbReference>
<organism evidence="8 9">
    <name type="scientific">Paenibacillus konkukensis</name>
    <dbReference type="NCBI Taxonomy" id="2020716"/>
    <lineage>
        <taxon>Bacteria</taxon>
        <taxon>Bacillati</taxon>
        <taxon>Bacillota</taxon>
        <taxon>Bacilli</taxon>
        <taxon>Bacillales</taxon>
        <taxon>Paenibacillaceae</taxon>
        <taxon>Paenibacillus</taxon>
    </lineage>
</organism>
<evidence type="ECO:0000313" key="9">
    <source>
        <dbReference type="Proteomes" id="UP001057134"/>
    </source>
</evidence>
<evidence type="ECO:0000259" key="7">
    <source>
        <dbReference type="Pfam" id="PF16822"/>
    </source>
</evidence>
<comment type="pathway">
    <text evidence="2">Glycan biosynthesis; alginate biosynthesis.</text>
</comment>
<dbReference type="Pfam" id="PF16822">
    <property type="entry name" value="ALGX"/>
    <property type="match status" value="1"/>
</dbReference>
<keyword evidence="3" id="KW-0808">Transferase</keyword>
<evidence type="ECO:0000256" key="4">
    <source>
        <dbReference type="ARBA" id="ARBA00022729"/>
    </source>
</evidence>
<evidence type="ECO:0000256" key="1">
    <source>
        <dbReference type="ARBA" id="ARBA00004418"/>
    </source>
</evidence>
<sequence>MGRQDEPYYRRIAWIMLLFLGALFLLSRAVPAKTFSESENRMLAQLPAFSLDSLVRGRFTSGYEAYLADQFAARDMWIGVKSDVDRLLGKKENGGVYLGKDGYLIQKFSEPKDEEVQKRIGAIRAFGQATPNVRKFVMLVPTAAELLRDKLPRFAPASDERKVMEQVKRSLGESAAWVDVYDALDSRKDEPLFYKTDHHWTTRAAYYGYRELGRAMGFAAKAEQDYSVQEATGAFYGSLYSRSGFRHLQPDRIEIYMPKEAEHVQVEYAEEGLSADSYYEPGNLGKKDKYAVFLNGNHPWVRIRTGFAGAGCLS</sequence>
<dbReference type="InterPro" id="IPR031811">
    <property type="entry name" value="ALGX/ALGJ_SGNH-like"/>
</dbReference>
<accession>A0ABY4RQE5</accession>
<protein>
    <recommendedName>
        <fullName evidence="7">AlgX/AlgJ SGNH hydrolase-like domain-containing protein</fullName>
    </recommendedName>
</protein>
<gene>
    <name evidence="8" type="ORF">SK3146_03954</name>
</gene>
<evidence type="ECO:0000313" key="8">
    <source>
        <dbReference type="EMBL" id="UQZ84699.1"/>
    </source>
</evidence>
<evidence type="ECO:0000256" key="6">
    <source>
        <dbReference type="ARBA" id="ARBA00022841"/>
    </source>
</evidence>
<keyword evidence="5" id="KW-0574">Periplasm</keyword>
<feature type="domain" description="AlgX/AlgJ SGNH hydrolase-like" evidence="7">
    <location>
        <begin position="107"/>
        <end position="250"/>
    </location>
</feature>
<reference evidence="8" key="2">
    <citation type="journal article" date="2021" name="J Anim Sci Technol">
        <title>Complete genome sequence of Paenibacillus konkukensis sp. nov. SK3146 as a potential probiotic strain.</title>
        <authorList>
            <person name="Jung H.I."/>
            <person name="Park S."/>
            <person name="Niu K.M."/>
            <person name="Lee S.W."/>
            <person name="Kothari D."/>
            <person name="Yi K.J."/>
            <person name="Kim S.K."/>
        </authorList>
    </citation>
    <scope>NUCLEOTIDE SEQUENCE</scope>
    <source>
        <strain evidence="8">SK3146</strain>
    </source>
</reference>
<dbReference type="Proteomes" id="UP001057134">
    <property type="component" value="Chromosome"/>
</dbReference>
<evidence type="ECO:0000256" key="5">
    <source>
        <dbReference type="ARBA" id="ARBA00022764"/>
    </source>
</evidence>